<keyword evidence="13" id="KW-0511">Multifunctional enzyme</keyword>
<comment type="similarity">
    <text evidence="4">In the C-terminal section; belongs to the OMP decarboxylase family.</text>
</comment>
<evidence type="ECO:0000256" key="3">
    <source>
        <dbReference type="ARBA" id="ARBA00006221"/>
    </source>
</evidence>
<organism evidence="16 17">
    <name type="scientific">Cyprinus carpio</name>
    <name type="common">Common carp</name>
    <dbReference type="NCBI Taxonomy" id="7962"/>
    <lineage>
        <taxon>Eukaryota</taxon>
        <taxon>Metazoa</taxon>
        <taxon>Chordata</taxon>
        <taxon>Craniata</taxon>
        <taxon>Vertebrata</taxon>
        <taxon>Euteleostomi</taxon>
        <taxon>Actinopterygii</taxon>
        <taxon>Neopterygii</taxon>
        <taxon>Teleostei</taxon>
        <taxon>Ostariophysi</taxon>
        <taxon>Cypriniformes</taxon>
        <taxon>Cyprinidae</taxon>
        <taxon>Cyprininae</taxon>
        <taxon>Cyprinus</taxon>
    </lineage>
</organism>
<dbReference type="GO" id="GO:0004590">
    <property type="term" value="F:orotidine-5'-phosphate decarboxylase activity"/>
    <property type="evidence" value="ECO:0007669"/>
    <property type="project" value="UniProtKB-EC"/>
</dbReference>
<evidence type="ECO:0000259" key="14">
    <source>
        <dbReference type="Pfam" id="PF00156"/>
    </source>
</evidence>
<evidence type="ECO:0000256" key="10">
    <source>
        <dbReference type="ARBA" id="ARBA00022793"/>
    </source>
</evidence>
<evidence type="ECO:0000256" key="5">
    <source>
        <dbReference type="ARBA" id="ARBA00011971"/>
    </source>
</evidence>
<dbReference type="SUPFAM" id="SSF53271">
    <property type="entry name" value="PRTase-like"/>
    <property type="match status" value="1"/>
</dbReference>
<dbReference type="InterPro" id="IPR000836">
    <property type="entry name" value="PRTase_dom"/>
</dbReference>
<accession>A0A8C2D0D5</accession>
<evidence type="ECO:0000256" key="13">
    <source>
        <dbReference type="ARBA" id="ARBA00023268"/>
    </source>
</evidence>
<evidence type="ECO:0000256" key="6">
    <source>
        <dbReference type="ARBA" id="ARBA00012321"/>
    </source>
</evidence>
<feature type="domain" description="Orotidine 5'-phosphate decarboxylase" evidence="15">
    <location>
        <begin position="257"/>
        <end position="307"/>
    </location>
</feature>
<feature type="domain" description="Phosphoribosyltransferase" evidence="14">
    <location>
        <begin position="115"/>
        <end position="167"/>
    </location>
</feature>
<dbReference type="Gene3D" id="3.20.20.70">
    <property type="entry name" value="Aldolase class I"/>
    <property type="match status" value="1"/>
</dbReference>
<evidence type="ECO:0000256" key="11">
    <source>
        <dbReference type="ARBA" id="ARBA00022975"/>
    </source>
</evidence>
<evidence type="ECO:0000256" key="4">
    <source>
        <dbReference type="ARBA" id="ARBA00009769"/>
    </source>
</evidence>
<comment type="pathway">
    <text evidence="2">Pyrimidine metabolism; UMP biosynthesis via de novo pathway; UMP from orotate: step 1/2.</text>
</comment>
<dbReference type="NCBIfam" id="TIGR00336">
    <property type="entry name" value="pyrE"/>
    <property type="match status" value="1"/>
</dbReference>
<dbReference type="PANTHER" id="PTHR19278">
    <property type="entry name" value="OROTATE PHOSPHORIBOSYLTRANSFERASE"/>
    <property type="match status" value="1"/>
</dbReference>
<dbReference type="EC" id="2.4.2.10" evidence="5"/>
<dbReference type="Gene3D" id="3.40.50.2020">
    <property type="match status" value="1"/>
</dbReference>
<evidence type="ECO:0000256" key="9">
    <source>
        <dbReference type="ARBA" id="ARBA00022679"/>
    </source>
</evidence>
<proteinExistence type="inferred from homology"/>
<evidence type="ECO:0000256" key="8">
    <source>
        <dbReference type="ARBA" id="ARBA00022676"/>
    </source>
</evidence>
<keyword evidence="8" id="KW-0328">Glycosyltransferase</keyword>
<dbReference type="InterPro" id="IPR023031">
    <property type="entry name" value="OPRT"/>
</dbReference>
<dbReference type="Ensembl" id="ENSCCRT00020021524.1">
    <property type="protein sequence ID" value="ENSCCRP00020019577.1"/>
    <property type="gene ID" value="ENSCCRG00020009261.1"/>
</dbReference>
<dbReference type="InterPro" id="IPR001754">
    <property type="entry name" value="OMPdeCOase_dom"/>
</dbReference>
<reference evidence="16" key="1">
    <citation type="submission" date="2025-08" db="UniProtKB">
        <authorList>
            <consortium name="Ensembl"/>
        </authorList>
    </citation>
    <scope>IDENTIFICATION</scope>
</reference>
<dbReference type="InterPro" id="IPR029057">
    <property type="entry name" value="PRTase-like"/>
</dbReference>
<keyword evidence="12" id="KW-0456">Lyase</keyword>
<comment type="pathway">
    <text evidence="1">Pyrimidine metabolism; UMP biosynthesis via de novo pathway; UMP from orotate: step 2/2.</text>
</comment>
<protein>
    <recommendedName>
        <fullName evidence="7">Uridine 5'-monophosphate synthase</fullName>
        <ecNumber evidence="5">2.4.2.10</ecNumber>
        <ecNumber evidence="6">4.1.1.23</ecNumber>
    </recommendedName>
</protein>
<dbReference type="SUPFAM" id="SSF51366">
    <property type="entry name" value="Ribulose-phoshate binding barrel"/>
    <property type="match status" value="1"/>
</dbReference>
<evidence type="ECO:0000259" key="15">
    <source>
        <dbReference type="Pfam" id="PF00215"/>
    </source>
</evidence>
<evidence type="ECO:0000256" key="7">
    <source>
        <dbReference type="ARBA" id="ARBA00015047"/>
    </source>
</evidence>
<dbReference type="FunFam" id="3.40.50.2020:FF:000025">
    <property type="entry name" value="Uridine monophosphate synthetase"/>
    <property type="match status" value="1"/>
</dbReference>
<evidence type="ECO:0000256" key="1">
    <source>
        <dbReference type="ARBA" id="ARBA00004861"/>
    </source>
</evidence>
<evidence type="ECO:0000256" key="12">
    <source>
        <dbReference type="ARBA" id="ARBA00023239"/>
    </source>
</evidence>
<dbReference type="HAMAP" id="MF_01208">
    <property type="entry name" value="PyrE"/>
    <property type="match status" value="1"/>
</dbReference>
<dbReference type="Proteomes" id="UP000694701">
    <property type="component" value="Unplaced"/>
</dbReference>
<dbReference type="GO" id="GO:0044205">
    <property type="term" value="P:'de novo' UMP biosynthetic process"/>
    <property type="evidence" value="ECO:0007669"/>
    <property type="project" value="UniProtKB-UniPathway"/>
</dbReference>
<dbReference type="Pfam" id="PF00156">
    <property type="entry name" value="Pribosyltran"/>
    <property type="match status" value="1"/>
</dbReference>
<dbReference type="InterPro" id="IPR011060">
    <property type="entry name" value="RibuloseP-bd_barrel"/>
</dbReference>
<keyword evidence="10" id="KW-0210">Decarboxylase</keyword>
<keyword evidence="9" id="KW-0808">Transferase</keyword>
<dbReference type="GO" id="GO:0004588">
    <property type="term" value="F:orotate phosphoribosyltransferase activity"/>
    <property type="evidence" value="ECO:0007669"/>
    <property type="project" value="UniProtKB-EC"/>
</dbReference>
<evidence type="ECO:0000313" key="17">
    <source>
        <dbReference type="Proteomes" id="UP000694701"/>
    </source>
</evidence>
<dbReference type="PANTHER" id="PTHR19278:SF9">
    <property type="entry name" value="URIDINE 5'-MONOPHOSPHATE SYNTHASE"/>
    <property type="match status" value="1"/>
</dbReference>
<dbReference type="GO" id="GO:0006207">
    <property type="term" value="P:'de novo' pyrimidine nucleobase biosynthetic process"/>
    <property type="evidence" value="ECO:0007669"/>
    <property type="project" value="InterPro"/>
</dbReference>
<evidence type="ECO:0000256" key="2">
    <source>
        <dbReference type="ARBA" id="ARBA00004889"/>
    </source>
</evidence>
<dbReference type="InterPro" id="IPR004467">
    <property type="entry name" value="Or_phspho_trans_dom"/>
</dbReference>
<dbReference type="Pfam" id="PF00215">
    <property type="entry name" value="OMPdecase"/>
    <property type="match status" value="1"/>
</dbReference>
<dbReference type="UniPathway" id="UPA00070">
    <property type="reaction ID" value="UER00119"/>
</dbReference>
<evidence type="ECO:0000313" key="16">
    <source>
        <dbReference type="Ensembl" id="ENSCCRP00020019577.1"/>
    </source>
</evidence>
<dbReference type="EC" id="4.1.1.23" evidence="6"/>
<comment type="similarity">
    <text evidence="3">In the N-terminal section; belongs to the purine/pyrimidine phosphoribosyltransferase family.</text>
</comment>
<name>A0A8C2D0D5_CYPCA</name>
<sequence length="359" mass="40135">MDNATLDSLILKLHDIQAVKFGTFKLKSGLTSPIYFDLRVIVSHPALMNQVTTLKKKNNPPLDLSYLLIIFEFDSVCGVPYTALPLATIICSTKHYPMLIRRKEAKDYGTKRLIEGTIHPGDRCLIVEDVVTSGSSVLETAEVLEKEGLKITDAVVLMDREQGGSARLADRGITLHSVISVSRLLDVLLKAGRIDTASSQNVERFIQENNTYISTKENGSSAPKKSCRELSYGARAAFPDTHPLAARLLKIMEDKKTNLCVSADVTRSEELLEIADTLGPLICVLKTHVDILQDFTADVTSSLKELETTIRRTGQPWFEWESCKEEPLLSKKDIATRLQFAKDYVHKPEGYRRNVLWTD</sequence>
<dbReference type="CDD" id="cd06223">
    <property type="entry name" value="PRTases_typeI"/>
    <property type="match status" value="1"/>
</dbReference>
<dbReference type="AlphaFoldDB" id="A0A8C2D0D5"/>
<dbReference type="InterPro" id="IPR013785">
    <property type="entry name" value="Aldolase_TIM"/>
</dbReference>
<keyword evidence="11" id="KW-0665">Pyrimidine biosynthesis</keyword>